<feature type="signal peptide" evidence="1">
    <location>
        <begin position="1"/>
        <end position="30"/>
    </location>
</feature>
<reference evidence="3" key="1">
    <citation type="journal article" date="2014" name="Int. J. Syst. Evol. Microbiol.">
        <title>Complete genome sequence of Corynebacterium casei LMG S-19264T (=DSM 44701T), isolated from a smear-ripened cheese.</title>
        <authorList>
            <consortium name="US DOE Joint Genome Institute (JGI-PGF)"/>
            <person name="Walter F."/>
            <person name="Albersmeier A."/>
            <person name="Kalinowski J."/>
            <person name="Ruckert C."/>
        </authorList>
    </citation>
    <scope>NUCLEOTIDE SEQUENCE</scope>
    <source>
        <strain evidence="3">VKM Ac-1321</strain>
    </source>
</reference>
<dbReference type="PROSITE" id="PS50022">
    <property type="entry name" value="FA58C_3"/>
    <property type="match status" value="1"/>
</dbReference>
<accession>A0A9W6KUY5</accession>
<comment type="caution">
    <text evidence="3">The sequence shown here is derived from an EMBL/GenBank/DDBJ whole genome shotgun (WGS) entry which is preliminary data.</text>
</comment>
<dbReference type="Pfam" id="PF00754">
    <property type="entry name" value="F5_F8_type_C"/>
    <property type="match status" value="1"/>
</dbReference>
<evidence type="ECO:0000313" key="3">
    <source>
        <dbReference type="EMBL" id="GLL07687.1"/>
    </source>
</evidence>
<dbReference type="PROSITE" id="PS51318">
    <property type="entry name" value="TAT"/>
    <property type="match status" value="1"/>
</dbReference>
<dbReference type="Gene3D" id="2.60.120.260">
    <property type="entry name" value="Galactose-binding domain-like"/>
    <property type="match status" value="1"/>
</dbReference>
<evidence type="ECO:0000313" key="4">
    <source>
        <dbReference type="Proteomes" id="UP001143480"/>
    </source>
</evidence>
<dbReference type="RefSeq" id="WP_261964707.1">
    <property type="nucleotide sequence ID" value="NZ_BAAAXA010000001.1"/>
</dbReference>
<evidence type="ECO:0000259" key="2">
    <source>
        <dbReference type="PROSITE" id="PS50022"/>
    </source>
</evidence>
<keyword evidence="4" id="KW-1185">Reference proteome</keyword>
<feature type="domain" description="F5/8 type C" evidence="2">
    <location>
        <begin position="23"/>
        <end position="160"/>
    </location>
</feature>
<dbReference type="AlphaFoldDB" id="A0A9W6KUY5"/>
<dbReference type="Gene3D" id="3.40.50.1110">
    <property type="entry name" value="SGNH hydrolase"/>
    <property type="match status" value="1"/>
</dbReference>
<dbReference type="SUPFAM" id="SSF49785">
    <property type="entry name" value="Galactose-binding domain-like"/>
    <property type="match status" value="1"/>
</dbReference>
<dbReference type="InterPro" id="IPR000421">
    <property type="entry name" value="FA58C"/>
</dbReference>
<gene>
    <name evidence="3" type="ORF">GCM10017581_094420</name>
</gene>
<name>A0A9W6KUY5_9ACTN</name>
<proteinExistence type="predicted"/>
<evidence type="ECO:0000256" key="1">
    <source>
        <dbReference type="SAM" id="SignalP"/>
    </source>
</evidence>
<dbReference type="InterPro" id="IPR006311">
    <property type="entry name" value="TAT_signal"/>
</dbReference>
<feature type="chain" id="PRO_5040938132" description="F5/8 type C domain-containing protein" evidence="1">
    <location>
        <begin position="31"/>
        <end position="516"/>
    </location>
</feature>
<dbReference type="InterPro" id="IPR008979">
    <property type="entry name" value="Galactose-bd-like_sf"/>
</dbReference>
<protein>
    <recommendedName>
        <fullName evidence="2">F5/8 type C domain-containing protein</fullName>
    </recommendedName>
</protein>
<dbReference type="InterPro" id="IPR036514">
    <property type="entry name" value="SGNH_hydro_sf"/>
</dbReference>
<reference evidence="3" key="2">
    <citation type="submission" date="2023-01" db="EMBL/GenBank/DDBJ databases">
        <authorList>
            <person name="Sun Q."/>
            <person name="Evtushenko L."/>
        </authorList>
    </citation>
    <scope>NUCLEOTIDE SEQUENCE</scope>
    <source>
        <strain evidence="3">VKM Ac-1321</strain>
    </source>
</reference>
<sequence length="516" mass="53479">MTSRLRLLWGALVLSAAAAITVAVIPPAHAADAVLSQNRPVTASSQESAGTPAAAGVDGNTGTRWSSAFAPTQWFQVDLGTAATVSRIDIAWENAYAKAFSIQFSSDGSAYTQVYATTTGPGGRQSITANGTARYVRINLTTRALAAYGYSFWEFQVFGAAGPAIGRAINGLTLVNNASRKPILGPGPLADGTVVDLTRLANRNLSVRADLAAGAAPASVAFTMTGAKGSSYTRTETQQPYFLCNDYADCPLLATPDTYTLTAQAYTSTGAQLGAPYTVHFTVTGTATAQSPVDVLFVGNSLIGTATAATGEDTPALVRHLASAAGRTVNVTEVIHFGNTLQQTWDGGEVAAALSGAKQYDFIVLQEYSTLVATNPAQATNTLVNTYAPTFARSLKPGGRVVLFKNWALVDPAPFATRAAETAAIDTGYAAMSASLGAANLVAPVSDEFETIIAANGTSYLIVADGKHPNDTAIYLDAATLYGILLRESPRSLPDLYLTAAVASNMRATAAAAIGY</sequence>
<dbReference type="EMBL" id="BSFP01000106">
    <property type="protein sequence ID" value="GLL07687.1"/>
    <property type="molecule type" value="Genomic_DNA"/>
</dbReference>
<keyword evidence="1" id="KW-0732">Signal</keyword>
<dbReference type="SUPFAM" id="SSF52266">
    <property type="entry name" value="SGNH hydrolase"/>
    <property type="match status" value="1"/>
</dbReference>
<organism evidence="3 4">
    <name type="scientific">Dactylosporangium matsuzakiense</name>
    <dbReference type="NCBI Taxonomy" id="53360"/>
    <lineage>
        <taxon>Bacteria</taxon>
        <taxon>Bacillati</taxon>
        <taxon>Actinomycetota</taxon>
        <taxon>Actinomycetes</taxon>
        <taxon>Micromonosporales</taxon>
        <taxon>Micromonosporaceae</taxon>
        <taxon>Dactylosporangium</taxon>
    </lineage>
</organism>
<dbReference type="Proteomes" id="UP001143480">
    <property type="component" value="Unassembled WGS sequence"/>
</dbReference>